<dbReference type="Gene3D" id="1.20.120.550">
    <property type="entry name" value="Membrane associated eicosanoid/glutathione metabolism-like domain"/>
    <property type="match status" value="1"/>
</dbReference>
<evidence type="ECO:0000256" key="4">
    <source>
        <dbReference type="ARBA" id="ARBA00022787"/>
    </source>
</evidence>
<dbReference type="InterPro" id="IPR023352">
    <property type="entry name" value="MAPEG-like_dom_sf"/>
</dbReference>
<keyword evidence="23" id="KW-1185">Reference proteome</keyword>
<protein>
    <recommendedName>
        <fullName evidence="18">Glutathione S-transferase 3, mitochondrial</fullName>
        <ecNumber evidence="15">4.4.1.20</ecNumber>
    </recommendedName>
    <alternativeName>
        <fullName evidence="19">Glutathione peroxidase MGST3</fullName>
    </alternativeName>
    <alternativeName>
        <fullName evidence="20">LTC4 synthase MGST3</fullName>
    </alternativeName>
</protein>
<keyword evidence="5 21" id="KW-1133">Transmembrane helix</keyword>
<comment type="catalytic activity">
    <reaction evidence="17">
        <text>15-deoxy-Delta(12,14)-prostaglandin J2 + glutathione = 15-deoxy-Delta(12,14)-prostaglandin J2-S-(R)-glutathione</text>
        <dbReference type="Rhea" id="RHEA:75963"/>
        <dbReference type="ChEBI" id="CHEBI:57925"/>
        <dbReference type="ChEBI" id="CHEBI:85236"/>
        <dbReference type="ChEBI" id="CHEBI:194498"/>
    </reaction>
    <physiologicalReaction direction="left-to-right" evidence="17">
        <dbReference type="Rhea" id="RHEA:75964"/>
    </physiologicalReaction>
</comment>
<evidence type="ECO:0000256" key="7">
    <source>
        <dbReference type="ARBA" id="ARBA00023098"/>
    </source>
</evidence>
<evidence type="ECO:0000256" key="8">
    <source>
        <dbReference type="ARBA" id="ARBA00023128"/>
    </source>
</evidence>
<comment type="subcellular location">
    <subcellularLocation>
        <location evidence="1">Mitochondrion outer membrane</location>
        <topology evidence="1">Multi-pass membrane protein</topology>
    </subcellularLocation>
</comment>
<evidence type="ECO:0000256" key="2">
    <source>
        <dbReference type="ARBA" id="ARBA00022679"/>
    </source>
</evidence>
<keyword evidence="8" id="KW-0496">Mitochondrion</keyword>
<dbReference type="GO" id="GO:0005783">
    <property type="term" value="C:endoplasmic reticulum"/>
    <property type="evidence" value="ECO:0007669"/>
    <property type="project" value="TreeGrafter"/>
</dbReference>
<dbReference type="EC" id="4.4.1.20" evidence="15"/>
<dbReference type="PANTHER" id="PTHR10250:SF26">
    <property type="entry name" value="GLUTATHIONE S-TRANSFERASE 3, MITOCHONDRIAL"/>
    <property type="match status" value="1"/>
</dbReference>
<evidence type="ECO:0000313" key="23">
    <source>
        <dbReference type="Proteomes" id="UP001212841"/>
    </source>
</evidence>
<dbReference type="InterPro" id="IPR001129">
    <property type="entry name" value="Membr-assoc_MAPEG"/>
</dbReference>
<evidence type="ECO:0000256" key="18">
    <source>
        <dbReference type="ARBA" id="ARBA00069748"/>
    </source>
</evidence>
<evidence type="ECO:0000256" key="11">
    <source>
        <dbReference type="ARBA" id="ARBA00023239"/>
    </source>
</evidence>
<keyword evidence="12" id="KW-0449">Lipoprotein</keyword>
<evidence type="ECO:0000256" key="5">
    <source>
        <dbReference type="ARBA" id="ARBA00022989"/>
    </source>
</evidence>
<dbReference type="AlphaFoldDB" id="A0AAD5SMB7"/>
<evidence type="ECO:0000256" key="21">
    <source>
        <dbReference type="SAM" id="Phobius"/>
    </source>
</evidence>
<comment type="pathway">
    <text evidence="14">Lipid metabolism; arachidonate metabolism.</text>
</comment>
<evidence type="ECO:0000256" key="12">
    <source>
        <dbReference type="ARBA" id="ARBA00023288"/>
    </source>
</evidence>
<keyword evidence="4" id="KW-1000">Mitochondrion outer membrane</keyword>
<sequence length="146" mass="15974">MVLTYTLTQDHGYVLAVAISAIFVTEILGGQVGGARKRAQVPYPYLYADKAEAEKDPKKKIFNCYQRAHQNTLEKLPGFLVLLAGASIEHPYLAAVSGAVWTVSRIAYAKGYQTGDPAKRQYGAFGYLGYFALLGASIKTAYNLIF</sequence>
<keyword evidence="3 21" id="KW-0812">Transmembrane</keyword>
<evidence type="ECO:0000256" key="10">
    <source>
        <dbReference type="ARBA" id="ARBA00023139"/>
    </source>
</evidence>
<gene>
    <name evidence="22" type="primary">MGST3</name>
    <name evidence="22" type="ORF">HK097_006391</name>
</gene>
<evidence type="ECO:0000256" key="1">
    <source>
        <dbReference type="ARBA" id="ARBA00004374"/>
    </source>
</evidence>
<evidence type="ECO:0000256" key="6">
    <source>
        <dbReference type="ARBA" id="ARBA00023002"/>
    </source>
</evidence>
<dbReference type="GO" id="GO:0004464">
    <property type="term" value="F:leukotriene-C4 synthase activity"/>
    <property type="evidence" value="ECO:0007669"/>
    <property type="project" value="UniProtKB-EC"/>
</dbReference>
<dbReference type="EMBL" id="JADGJD010000003">
    <property type="protein sequence ID" value="KAJ3057463.1"/>
    <property type="molecule type" value="Genomic_DNA"/>
</dbReference>
<proteinExistence type="predicted"/>
<keyword evidence="7" id="KW-0443">Lipid metabolism</keyword>
<name>A0AAD5SMB7_9FUNG</name>
<evidence type="ECO:0000256" key="13">
    <source>
        <dbReference type="ARBA" id="ARBA00037884"/>
    </source>
</evidence>
<dbReference type="GO" id="GO:0004602">
    <property type="term" value="F:glutathione peroxidase activity"/>
    <property type="evidence" value="ECO:0007669"/>
    <property type="project" value="TreeGrafter"/>
</dbReference>
<keyword evidence="6" id="KW-0560">Oxidoreductase</keyword>
<dbReference type="PANTHER" id="PTHR10250">
    <property type="entry name" value="MICROSOMAL GLUTATHIONE S-TRANSFERASE"/>
    <property type="match status" value="1"/>
</dbReference>
<reference evidence="22" key="1">
    <citation type="submission" date="2020-05" db="EMBL/GenBank/DDBJ databases">
        <title>Phylogenomic resolution of chytrid fungi.</title>
        <authorList>
            <person name="Stajich J.E."/>
            <person name="Amses K."/>
            <person name="Simmons R."/>
            <person name="Seto K."/>
            <person name="Myers J."/>
            <person name="Bonds A."/>
            <person name="Quandt C.A."/>
            <person name="Barry K."/>
            <person name="Liu P."/>
            <person name="Grigoriev I."/>
            <person name="Longcore J.E."/>
            <person name="James T.Y."/>
        </authorList>
    </citation>
    <scope>NUCLEOTIDE SEQUENCE</scope>
    <source>
        <strain evidence="22">JEL0318</strain>
    </source>
</reference>
<evidence type="ECO:0000256" key="9">
    <source>
        <dbReference type="ARBA" id="ARBA00023136"/>
    </source>
</evidence>
<keyword evidence="9 21" id="KW-0472">Membrane</keyword>
<keyword evidence="10" id="KW-0564">Palmitate</keyword>
<dbReference type="Pfam" id="PF01124">
    <property type="entry name" value="MAPEG"/>
    <property type="match status" value="1"/>
</dbReference>
<comment type="catalytic activity">
    <reaction evidence="16">
        <text>leukotriene C4 = leukotriene A4 + glutathione</text>
        <dbReference type="Rhea" id="RHEA:17617"/>
        <dbReference type="ChEBI" id="CHEBI:57463"/>
        <dbReference type="ChEBI" id="CHEBI:57925"/>
        <dbReference type="ChEBI" id="CHEBI:57973"/>
        <dbReference type="EC" id="4.4.1.20"/>
    </reaction>
    <physiologicalReaction direction="right-to-left" evidence="16">
        <dbReference type="Rhea" id="RHEA:17619"/>
    </physiologicalReaction>
</comment>
<dbReference type="GO" id="GO:0006629">
    <property type="term" value="P:lipid metabolic process"/>
    <property type="evidence" value="ECO:0007669"/>
    <property type="project" value="UniProtKB-KW"/>
</dbReference>
<organism evidence="22 23">
    <name type="scientific">Rhizophlyctis rosea</name>
    <dbReference type="NCBI Taxonomy" id="64517"/>
    <lineage>
        <taxon>Eukaryota</taxon>
        <taxon>Fungi</taxon>
        <taxon>Fungi incertae sedis</taxon>
        <taxon>Chytridiomycota</taxon>
        <taxon>Chytridiomycota incertae sedis</taxon>
        <taxon>Chytridiomycetes</taxon>
        <taxon>Rhizophlyctidales</taxon>
        <taxon>Rhizophlyctidaceae</taxon>
        <taxon>Rhizophlyctis</taxon>
    </lineage>
</organism>
<keyword evidence="11" id="KW-0456">Lyase</keyword>
<accession>A0AAD5SMB7</accession>
<dbReference type="InterPro" id="IPR050997">
    <property type="entry name" value="MAPEG"/>
</dbReference>
<dbReference type="SUPFAM" id="SSF161084">
    <property type="entry name" value="MAPEG domain-like"/>
    <property type="match status" value="1"/>
</dbReference>
<comment type="caution">
    <text evidence="22">The sequence shown here is derived from an EMBL/GenBank/DDBJ whole genome shotgun (WGS) entry which is preliminary data.</text>
</comment>
<feature type="transmembrane region" description="Helical" evidence="21">
    <location>
        <begin position="12"/>
        <end position="29"/>
    </location>
</feature>
<evidence type="ECO:0000256" key="19">
    <source>
        <dbReference type="ARBA" id="ARBA00075145"/>
    </source>
</evidence>
<evidence type="ECO:0000313" key="22">
    <source>
        <dbReference type="EMBL" id="KAJ3057463.1"/>
    </source>
</evidence>
<dbReference type="GO" id="GO:0005635">
    <property type="term" value="C:nuclear envelope"/>
    <property type="evidence" value="ECO:0007669"/>
    <property type="project" value="TreeGrafter"/>
</dbReference>
<evidence type="ECO:0000256" key="20">
    <source>
        <dbReference type="ARBA" id="ARBA00076908"/>
    </source>
</evidence>
<evidence type="ECO:0000256" key="16">
    <source>
        <dbReference type="ARBA" id="ARBA00049298"/>
    </source>
</evidence>
<dbReference type="GO" id="GO:0005741">
    <property type="term" value="C:mitochondrial outer membrane"/>
    <property type="evidence" value="ECO:0007669"/>
    <property type="project" value="UniProtKB-SubCell"/>
</dbReference>
<dbReference type="GO" id="GO:0004364">
    <property type="term" value="F:glutathione transferase activity"/>
    <property type="evidence" value="ECO:0007669"/>
    <property type="project" value="TreeGrafter"/>
</dbReference>
<feature type="transmembrane region" description="Helical" evidence="21">
    <location>
        <begin position="127"/>
        <end position="145"/>
    </location>
</feature>
<keyword evidence="2" id="KW-0808">Transferase</keyword>
<evidence type="ECO:0000256" key="15">
    <source>
        <dbReference type="ARBA" id="ARBA00039056"/>
    </source>
</evidence>
<comment type="pathway">
    <text evidence="13">Lipid metabolism; leukotriene C4 biosynthesis.</text>
</comment>
<dbReference type="Proteomes" id="UP001212841">
    <property type="component" value="Unassembled WGS sequence"/>
</dbReference>
<evidence type="ECO:0000256" key="3">
    <source>
        <dbReference type="ARBA" id="ARBA00022692"/>
    </source>
</evidence>
<dbReference type="FunFam" id="1.20.120.550:FF:000004">
    <property type="entry name" value="Microsomal glutathione S-transferase 3"/>
    <property type="match status" value="1"/>
</dbReference>
<evidence type="ECO:0000256" key="14">
    <source>
        <dbReference type="ARBA" id="ARBA00037916"/>
    </source>
</evidence>
<evidence type="ECO:0000256" key="17">
    <source>
        <dbReference type="ARBA" id="ARBA00051411"/>
    </source>
</evidence>